<organism evidence="3 4">
    <name type="scientific">Striga hermonthica</name>
    <name type="common">Purple witchweed</name>
    <name type="synonym">Buchnera hermonthica</name>
    <dbReference type="NCBI Taxonomy" id="68872"/>
    <lineage>
        <taxon>Eukaryota</taxon>
        <taxon>Viridiplantae</taxon>
        <taxon>Streptophyta</taxon>
        <taxon>Embryophyta</taxon>
        <taxon>Tracheophyta</taxon>
        <taxon>Spermatophyta</taxon>
        <taxon>Magnoliopsida</taxon>
        <taxon>eudicotyledons</taxon>
        <taxon>Gunneridae</taxon>
        <taxon>Pentapetalae</taxon>
        <taxon>asterids</taxon>
        <taxon>lamiids</taxon>
        <taxon>Lamiales</taxon>
        <taxon>Orobanchaceae</taxon>
        <taxon>Buchnereae</taxon>
        <taxon>Striga</taxon>
    </lineage>
</organism>
<reference evidence="3" key="1">
    <citation type="submission" date="2019-12" db="EMBL/GenBank/DDBJ databases">
        <authorList>
            <person name="Scholes J."/>
        </authorList>
    </citation>
    <scope>NUCLEOTIDE SEQUENCE</scope>
</reference>
<evidence type="ECO:0000259" key="2">
    <source>
        <dbReference type="Pfam" id="PF07859"/>
    </source>
</evidence>
<accession>A0A9N7MN77</accession>
<dbReference type="SUPFAM" id="SSF53474">
    <property type="entry name" value="alpha/beta-Hydrolases"/>
    <property type="match status" value="1"/>
</dbReference>
<sequence length="137" mass="15983">MLRKPVGSFDRDLNEFSIRPPQLGLLASPRQWAWAHLRIFEPDQPLSSTRPVPVIIFFHVRSFVHSSANSAIYNTFCRRLVAICRAAVVSVNYCRLPEHRCPAAYEDGWAALMWSRSRPWLTSGSKRRNRRRFVLTW</sequence>
<dbReference type="GO" id="GO:0010325">
    <property type="term" value="P:raffinose family oligosaccharide biosynthetic process"/>
    <property type="evidence" value="ECO:0007669"/>
    <property type="project" value="TreeGrafter"/>
</dbReference>
<name>A0A9N7MN77_STRHE</name>
<proteinExistence type="inferred from homology"/>
<dbReference type="PANTHER" id="PTHR23024:SF98">
    <property type="entry name" value="GIBBERELLIN RECEPTOR GID1B"/>
    <property type="match status" value="1"/>
</dbReference>
<comment type="caution">
    <text evidence="3">The sequence shown here is derived from an EMBL/GenBank/DDBJ whole genome shotgun (WGS) entry which is preliminary data.</text>
</comment>
<keyword evidence="3" id="KW-0675">Receptor</keyword>
<dbReference type="GO" id="GO:0016787">
    <property type="term" value="F:hydrolase activity"/>
    <property type="evidence" value="ECO:0007669"/>
    <property type="project" value="InterPro"/>
</dbReference>
<gene>
    <name evidence="3" type="ORF">SHERM_12781</name>
</gene>
<feature type="domain" description="Alpha/beta hydrolase fold-3" evidence="2">
    <location>
        <begin position="55"/>
        <end position="124"/>
    </location>
</feature>
<dbReference type="GO" id="GO:0048444">
    <property type="term" value="P:floral organ morphogenesis"/>
    <property type="evidence" value="ECO:0007669"/>
    <property type="project" value="TreeGrafter"/>
</dbReference>
<dbReference type="GO" id="GO:0010331">
    <property type="term" value="F:gibberellin binding"/>
    <property type="evidence" value="ECO:0007669"/>
    <property type="project" value="TreeGrafter"/>
</dbReference>
<dbReference type="InterPro" id="IPR029058">
    <property type="entry name" value="AB_hydrolase_fold"/>
</dbReference>
<comment type="similarity">
    <text evidence="1">Belongs to the 'GDXG' lipolytic enzyme family.</text>
</comment>
<dbReference type="AlphaFoldDB" id="A0A9N7MN77"/>
<evidence type="ECO:0000313" key="4">
    <source>
        <dbReference type="Proteomes" id="UP001153555"/>
    </source>
</evidence>
<dbReference type="PANTHER" id="PTHR23024">
    <property type="entry name" value="ARYLACETAMIDE DEACETYLASE"/>
    <property type="match status" value="1"/>
</dbReference>
<dbReference type="InterPro" id="IPR050466">
    <property type="entry name" value="Carboxylest/Gibb_receptor"/>
</dbReference>
<dbReference type="EMBL" id="CACSLK010009714">
    <property type="protein sequence ID" value="CAA0811962.1"/>
    <property type="molecule type" value="Genomic_DNA"/>
</dbReference>
<dbReference type="Pfam" id="PF07859">
    <property type="entry name" value="Abhydrolase_3"/>
    <property type="match status" value="1"/>
</dbReference>
<protein>
    <submittedName>
        <fullName evidence="3">Gibberellin receptor GID1B</fullName>
    </submittedName>
</protein>
<dbReference type="GO" id="GO:0005634">
    <property type="term" value="C:nucleus"/>
    <property type="evidence" value="ECO:0007669"/>
    <property type="project" value="TreeGrafter"/>
</dbReference>
<evidence type="ECO:0000256" key="1">
    <source>
        <dbReference type="ARBA" id="ARBA00010515"/>
    </source>
</evidence>
<dbReference type="OrthoDB" id="408631at2759"/>
<dbReference type="GO" id="GO:0005737">
    <property type="term" value="C:cytoplasm"/>
    <property type="evidence" value="ECO:0007669"/>
    <property type="project" value="TreeGrafter"/>
</dbReference>
<keyword evidence="4" id="KW-1185">Reference proteome</keyword>
<dbReference type="Gene3D" id="3.40.50.1820">
    <property type="entry name" value="alpha/beta hydrolase"/>
    <property type="match status" value="1"/>
</dbReference>
<dbReference type="GO" id="GO:0009939">
    <property type="term" value="P:positive regulation of gibberellic acid mediated signaling pathway"/>
    <property type="evidence" value="ECO:0007669"/>
    <property type="project" value="TreeGrafter"/>
</dbReference>
<evidence type="ECO:0000313" key="3">
    <source>
        <dbReference type="EMBL" id="CAA0811962.1"/>
    </source>
</evidence>
<dbReference type="Proteomes" id="UP001153555">
    <property type="component" value="Unassembled WGS sequence"/>
</dbReference>
<dbReference type="InterPro" id="IPR013094">
    <property type="entry name" value="AB_hydrolase_3"/>
</dbReference>